<comment type="caution">
    <text evidence="2">The sequence shown here is derived from an EMBL/GenBank/DDBJ whole genome shotgun (WGS) entry which is preliminary data.</text>
</comment>
<dbReference type="GO" id="GO:0005737">
    <property type="term" value="C:cytoplasm"/>
    <property type="evidence" value="ECO:0007669"/>
    <property type="project" value="TreeGrafter"/>
</dbReference>
<protein>
    <submittedName>
        <fullName evidence="2">Tumor protein p53-inducible protein 13</fullName>
    </submittedName>
</protein>
<dbReference type="OrthoDB" id="5960270at2759"/>
<name>A0A0J7KQ89_LASNI</name>
<dbReference type="PANTHER" id="PTHR34179:SF1">
    <property type="entry name" value="TUMOR PROTEIN P53-INDUCIBLE PROTEIN 13"/>
    <property type="match status" value="1"/>
</dbReference>
<sequence>MTRLVFGFVICVFVTASFVDTHRYDDYNAVPEEQDENAVQQLMHLLHSYKYNKENRRNIENDLENWTGRWMPDRSDDPTPPPKILPKNERLYEYESIVEYPHEMYMGHVSPECDDAKTNLTIDWDHTPAEYTCYGSRITPSKITPKIYCENIPKAYKAAHKCMNQKIEYDDDIPIYGPHRPLWPVYGEYEYVPKQRWLHSLEHGAIVMLYHPCANPLEVERLRNLVSKCLWRHVITPYSYLDEERPLALLSWGCRLTMSYVNPKLVNRFIRKKALRGPEWQIADDGQFEDGLLSRSSIVTDPMDSVLCPNI</sequence>
<dbReference type="Proteomes" id="UP000036403">
    <property type="component" value="Unassembled WGS sequence"/>
</dbReference>
<keyword evidence="1" id="KW-0732">Signal</keyword>
<dbReference type="PANTHER" id="PTHR34179">
    <property type="entry name" value="TUMOR PROTEIN P53-INDUCIBLE PROTEIN 13"/>
    <property type="match status" value="1"/>
</dbReference>
<dbReference type="STRING" id="67767.A0A0J7KQ89"/>
<keyword evidence="3" id="KW-1185">Reference proteome</keyword>
<dbReference type="InterPro" id="IPR021454">
    <property type="entry name" value="DUF3105"/>
</dbReference>
<dbReference type="AlphaFoldDB" id="A0A0J7KQ89"/>
<evidence type="ECO:0000313" key="2">
    <source>
        <dbReference type="EMBL" id="KMQ92513.1"/>
    </source>
</evidence>
<dbReference type="EMBL" id="LBMM01004361">
    <property type="protein sequence ID" value="KMQ92513.1"/>
    <property type="molecule type" value="Genomic_DNA"/>
</dbReference>
<gene>
    <name evidence="2" type="ORF">RF55_7485</name>
</gene>
<organism evidence="2 3">
    <name type="scientific">Lasius niger</name>
    <name type="common">Black garden ant</name>
    <dbReference type="NCBI Taxonomy" id="67767"/>
    <lineage>
        <taxon>Eukaryota</taxon>
        <taxon>Metazoa</taxon>
        <taxon>Ecdysozoa</taxon>
        <taxon>Arthropoda</taxon>
        <taxon>Hexapoda</taxon>
        <taxon>Insecta</taxon>
        <taxon>Pterygota</taxon>
        <taxon>Neoptera</taxon>
        <taxon>Endopterygota</taxon>
        <taxon>Hymenoptera</taxon>
        <taxon>Apocrita</taxon>
        <taxon>Aculeata</taxon>
        <taxon>Formicoidea</taxon>
        <taxon>Formicidae</taxon>
        <taxon>Formicinae</taxon>
        <taxon>Lasius</taxon>
        <taxon>Lasius</taxon>
    </lineage>
</organism>
<dbReference type="Pfam" id="PF11303">
    <property type="entry name" value="DUF3105"/>
    <property type="match status" value="1"/>
</dbReference>
<proteinExistence type="predicted"/>
<reference evidence="2 3" key="1">
    <citation type="submission" date="2015-04" db="EMBL/GenBank/DDBJ databases">
        <title>Lasius niger genome sequencing.</title>
        <authorList>
            <person name="Konorov E.A."/>
            <person name="Nikitin M.A."/>
            <person name="Kirill M.V."/>
            <person name="Chang P."/>
        </authorList>
    </citation>
    <scope>NUCLEOTIDE SEQUENCE [LARGE SCALE GENOMIC DNA]</scope>
    <source>
        <tissue evidence="2">Whole</tissue>
    </source>
</reference>
<feature type="chain" id="PRO_5005290228" evidence="1">
    <location>
        <begin position="17"/>
        <end position="311"/>
    </location>
</feature>
<feature type="signal peptide" evidence="1">
    <location>
        <begin position="1"/>
        <end position="16"/>
    </location>
</feature>
<evidence type="ECO:0000313" key="3">
    <source>
        <dbReference type="Proteomes" id="UP000036403"/>
    </source>
</evidence>
<accession>A0A0J7KQ89</accession>
<dbReference type="PaxDb" id="67767-A0A0J7KQ89"/>
<evidence type="ECO:0000256" key="1">
    <source>
        <dbReference type="SAM" id="SignalP"/>
    </source>
</evidence>